<dbReference type="AlphaFoldDB" id="A0A517L171"/>
<gene>
    <name evidence="2" type="ORF">FKW77_004551</name>
</gene>
<dbReference type="EMBL" id="CP042187">
    <property type="protein sequence ID" value="QDS69384.1"/>
    <property type="molecule type" value="Genomic_DNA"/>
</dbReference>
<keyword evidence="1" id="KW-0472">Membrane</keyword>
<evidence type="ECO:0008006" key="4">
    <source>
        <dbReference type="Google" id="ProtNLM"/>
    </source>
</evidence>
<dbReference type="PANTHER" id="PTHR35040:SF9">
    <property type="entry name" value="4-LIKE CELL SURFACE PROTEIN, PUTATIVE (AFU_ORTHOLOGUE AFUA_4G14080)-RELATED"/>
    <property type="match status" value="1"/>
</dbReference>
<name>A0A517L171_9PEZI</name>
<evidence type="ECO:0000313" key="3">
    <source>
        <dbReference type="Proteomes" id="UP000316270"/>
    </source>
</evidence>
<accession>A0A517L171</accession>
<keyword evidence="1" id="KW-1133">Transmembrane helix</keyword>
<evidence type="ECO:0000256" key="1">
    <source>
        <dbReference type="SAM" id="Phobius"/>
    </source>
</evidence>
<proteinExistence type="predicted"/>
<dbReference type="OrthoDB" id="5342184at2759"/>
<dbReference type="Pfam" id="PF12138">
    <property type="entry name" value="Spherulin4"/>
    <property type="match status" value="1"/>
</dbReference>
<feature type="transmembrane region" description="Helical" evidence="1">
    <location>
        <begin position="20"/>
        <end position="43"/>
    </location>
</feature>
<dbReference type="PANTHER" id="PTHR35040">
    <property type="match status" value="1"/>
</dbReference>
<dbReference type="InterPro" id="IPR021986">
    <property type="entry name" value="Spherulin4"/>
</dbReference>
<sequence length="299" mass="33296">MDAPSKILKRQRTASQKCCLYSIIALVLIVIVLVIAIPLAVLLPKKKHVVRYDGPGESTSVIVPLYIYPGDGAWDPLYEAVEKYPSKNFTVIINPNSGPGATTTPNQDFYPAIQKLNAFANVKTVGYIHTAYGTRDISDVLQDIATYSGWSESQMSIAMHGIFFDEVVSDWTSDAGTFMRTINQAVKNATGLMGTRKIIHNPGTIPDSRFNDSNTDITVVFESTFEDYDRQQDALVALPDGREHYAYMVHSSSLAKSSLQNFVKETSQHADWLFITNLSKDYYERFGSDWEQFVAAIPA</sequence>
<keyword evidence="1" id="KW-0812">Transmembrane</keyword>
<dbReference type="Proteomes" id="UP000316270">
    <property type="component" value="Chromosome 3"/>
</dbReference>
<organism evidence="2 3">
    <name type="scientific">Venturia effusa</name>
    <dbReference type="NCBI Taxonomy" id="50376"/>
    <lineage>
        <taxon>Eukaryota</taxon>
        <taxon>Fungi</taxon>
        <taxon>Dikarya</taxon>
        <taxon>Ascomycota</taxon>
        <taxon>Pezizomycotina</taxon>
        <taxon>Dothideomycetes</taxon>
        <taxon>Pleosporomycetidae</taxon>
        <taxon>Venturiales</taxon>
        <taxon>Venturiaceae</taxon>
        <taxon>Venturia</taxon>
    </lineage>
</organism>
<keyword evidence="3" id="KW-1185">Reference proteome</keyword>
<evidence type="ECO:0000313" key="2">
    <source>
        <dbReference type="EMBL" id="QDS69384.1"/>
    </source>
</evidence>
<protein>
    <recommendedName>
        <fullName evidence="4">Spherulin 4-like cell surface protein</fullName>
    </recommendedName>
</protein>
<reference evidence="2 3" key="1">
    <citation type="submission" date="2019-07" db="EMBL/GenBank/DDBJ databases">
        <title>Finished genome of Venturia effusa.</title>
        <authorList>
            <person name="Young C.A."/>
            <person name="Cox M.P."/>
            <person name="Ganley A.R.D."/>
            <person name="David W.J."/>
        </authorList>
    </citation>
    <scope>NUCLEOTIDE SEQUENCE [LARGE SCALE GENOMIC DNA]</scope>
    <source>
        <strain evidence="3">albino</strain>
    </source>
</reference>